<organism evidence="2">
    <name type="scientific">Sediminibacterium sp. KACHI17</name>
    <dbReference type="NCBI Taxonomy" id="1751071"/>
    <lineage>
        <taxon>Bacteria</taxon>
        <taxon>Pseudomonadati</taxon>
        <taxon>Bacteroidota</taxon>
        <taxon>Chitinophagia</taxon>
        <taxon>Chitinophagales</taxon>
        <taxon>Chitinophagaceae</taxon>
        <taxon>Sediminibacterium</taxon>
    </lineage>
</organism>
<accession>A0AAT9GJU1</accession>
<dbReference type="InterPro" id="IPR001763">
    <property type="entry name" value="Rhodanese-like_dom"/>
</dbReference>
<dbReference type="EMBL" id="AP029612">
    <property type="protein sequence ID" value="BFG70968.1"/>
    <property type="molecule type" value="Genomic_DNA"/>
</dbReference>
<evidence type="ECO:0000259" key="1">
    <source>
        <dbReference type="PROSITE" id="PS50206"/>
    </source>
</evidence>
<dbReference type="InterPro" id="IPR036873">
    <property type="entry name" value="Rhodanese-like_dom_sf"/>
</dbReference>
<dbReference type="InterPro" id="IPR050229">
    <property type="entry name" value="GlpE_sulfurtransferase"/>
</dbReference>
<dbReference type="Pfam" id="PF00581">
    <property type="entry name" value="Rhodanese"/>
    <property type="match status" value="1"/>
</dbReference>
<dbReference type="SUPFAM" id="SSF52821">
    <property type="entry name" value="Rhodanese/Cell cycle control phosphatase"/>
    <property type="match status" value="1"/>
</dbReference>
<sequence>MKTIQELINDSNTIIIDVRTSSEYNVSHYPGAINIPLDELPKHLAELKADDKSILLYCRSGNRSGIGMNFLHQQGLKDVYNGGGLNDMLFYQNK</sequence>
<evidence type="ECO:0000313" key="2">
    <source>
        <dbReference type="EMBL" id="BFG70968.1"/>
    </source>
</evidence>
<protein>
    <recommendedName>
        <fullName evidence="1">Rhodanese domain-containing protein</fullName>
    </recommendedName>
</protein>
<reference evidence="2" key="1">
    <citation type="submission" date="2024-02" db="EMBL/GenBank/DDBJ databases">
        <title>Sediminibacterium planktonica sp. nov. and Sediminibacterium longus sp. nov., isolated from surface lake and river water.</title>
        <authorList>
            <person name="Watanabe K."/>
            <person name="Takemine S."/>
            <person name="Ishii Y."/>
            <person name="Ogata Y."/>
            <person name="Shindo C."/>
            <person name="Suda W."/>
        </authorList>
    </citation>
    <scope>NUCLEOTIDE SEQUENCE</scope>
    <source>
        <strain evidence="2">KACHI17</strain>
    </source>
</reference>
<gene>
    <name evidence="2" type="ORF">KACHI17_18490</name>
</gene>
<dbReference type="CDD" id="cd00158">
    <property type="entry name" value="RHOD"/>
    <property type="match status" value="1"/>
</dbReference>
<dbReference type="Gene3D" id="3.40.250.10">
    <property type="entry name" value="Rhodanese-like domain"/>
    <property type="match status" value="1"/>
</dbReference>
<dbReference type="AlphaFoldDB" id="A0AAT9GJU1"/>
<dbReference type="PANTHER" id="PTHR43031:SF1">
    <property type="entry name" value="PYRIDINE NUCLEOTIDE-DISULPHIDE OXIDOREDUCTASE"/>
    <property type="match status" value="1"/>
</dbReference>
<proteinExistence type="predicted"/>
<dbReference type="SMART" id="SM00450">
    <property type="entry name" value="RHOD"/>
    <property type="match status" value="1"/>
</dbReference>
<feature type="domain" description="Rhodanese" evidence="1">
    <location>
        <begin position="9"/>
        <end position="87"/>
    </location>
</feature>
<name>A0AAT9GJU1_9BACT</name>
<dbReference type="PROSITE" id="PS50206">
    <property type="entry name" value="RHODANESE_3"/>
    <property type="match status" value="1"/>
</dbReference>
<dbReference type="RefSeq" id="WP_353548606.1">
    <property type="nucleotide sequence ID" value="NZ_AP029612.1"/>
</dbReference>
<dbReference type="PANTHER" id="PTHR43031">
    <property type="entry name" value="FAD-DEPENDENT OXIDOREDUCTASE"/>
    <property type="match status" value="1"/>
</dbReference>